<gene>
    <name evidence="2" type="ORF">JGS22_006485</name>
</gene>
<dbReference type="EMBL" id="JAELVF020000001">
    <property type="protein sequence ID" value="MBU7597290.1"/>
    <property type="molecule type" value="Genomic_DNA"/>
</dbReference>
<dbReference type="RefSeq" id="WP_211040678.1">
    <property type="nucleotide sequence ID" value="NZ_JAELVF020000001.1"/>
</dbReference>
<reference evidence="2" key="1">
    <citation type="submission" date="2021-06" db="EMBL/GenBank/DDBJ databases">
        <title>Sequencing of actinobacteria type strains.</title>
        <authorList>
            <person name="Nguyen G.-S."/>
            <person name="Wentzel A."/>
        </authorList>
    </citation>
    <scope>NUCLEOTIDE SEQUENCE</scope>
    <source>
        <strain evidence="2">P38-E01</strain>
    </source>
</reference>
<dbReference type="SUPFAM" id="SSF75169">
    <property type="entry name" value="DsrEFH-like"/>
    <property type="match status" value="1"/>
</dbReference>
<organism evidence="2 3">
    <name type="scientific">Streptomyces tardus</name>
    <dbReference type="NCBI Taxonomy" id="2780544"/>
    <lineage>
        <taxon>Bacteria</taxon>
        <taxon>Bacillati</taxon>
        <taxon>Actinomycetota</taxon>
        <taxon>Actinomycetes</taxon>
        <taxon>Kitasatosporales</taxon>
        <taxon>Streptomycetaceae</taxon>
        <taxon>Streptomyces</taxon>
    </lineage>
</organism>
<accession>A0A949N112</accession>
<proteinExistence type="predicted"/>
<comment type="caution">
    <text evidence="2">The sequence shown here is derived from an EMBL/GenBank/DDBJ whole genome shotgun (WGS) entry which is preliminary data.</text>
</comment>
<evidence type="ECO:0000313" key="2">
    <source>
        <dbReference type="EMBL" id="MBU7597290.1"/>
    </source>
</evidence>
<dbReference type="InterPro" id="IPR027396">
    <property type="entry name" value="DsrEFH-like"/>
</dbReference>
<name>A0A949N112_9ACTN</name>
<evidence type="ECO:0000256" key="1">
    <source>
        <dbReference type="SAM" id="MobiDB-lite"/>
    </source>
</evidence>
<protein>
    <submittedName>
        <fullName evidence="2">DsrE family protein</fullName>
    </submittedName>
</protein>
<evidence type="ECO:0000313" key="3">
    <source>
        <dbReference type="Proteomes" id="UP000694501"/>
    </source>
</evidence>
<keyword evidence="3" id="KW-1185">Reference proteome</keyword>
<dbReference type="Proteomes" id="UP000694501">
    <property type="component" value="Unassembled WGS sequence"/>
</dbReference>
<dbReference type="AlphaFoldDB" id="A0A949N112"/>
<dbReference type="Gene3D" id="3.40.1260.10">
    <property type="entry name" value="DsrEFH-like"/>
    <property type="match status" value="1"/>
</dbReference>
<sequence>MTAQTANARSERDSPAGPGSYLLIESKGNWAGPTAGAFLRDAVVLAEAGHRVRVFLVEDGVFSAVGNEVAEIERLAELGAEILVDDFSAAQRALGATTLSPHASLVGMDVIAAALSEDDCRGVWH</sequence>
<feature type="region of interest" description="Disordered" evidence="1">
    <location>
        <begin position="1"/>
        <end position="20"/>
    </location>
</feature>